<dbReference type="Proteomes" id="UP001168821">
    <property type="component" value="Unassembled WGS sequence"/>
</dbReference>
<organism evidence="1 2">
    <name type="scientific">Zophobas morio</name>
    <dbReference type="NCBI Taxonomy" id="2755281"/>
    <lineage>
        <taxon>Eukaryota</taxon>
        <taxon>Metazoa</taxon>
        <taxon>Ecdysozoa</taxon>
        <taxon>Arthropoda</taxon>
        <taxon>Hexapoda</taxon>
        <taxon>Insecta</taxon>
        <taxon>Pterygota</taxon>
        <taxon>Neoptera</taxon>
        <taxon>Endopterygota</taxon>
        <taxon>Coleoptera</taxon>
        <taxon>Polyphaga</taxon>
        <taxon>Cucujiformia</taxon>
        <taxon>Tenebrionidae</taxon>
        <taxon>Zophobas</taxon>
    </lineage>
</organism>
<keyword evidence="2" id="KW-1185">Reference proteome</keyword>
<sequence>MFMRSITDVNRGIKSLIASCCVPASSPFLRRPLKCKYALPMQRDFTMMMLFTRMSKALMSHLSRSILDAHDSILTTRLGVQLIFQHRNFVAPWRDVVYAAGRWFDALDTLQTSALINSDSNSVNGNVFRDTCYERVDKAMIYGRCMEMIIWDGCLERASIMGKNFRDS</sequence>
<accession>A0AA38IYT2</accession>
<protein>
    <submittedName>
        <fullName evidence="1">Uncharacterized protein</fullName>
    </submittedName>
</protein>
<gene>
    <name evidence="1" type="ORF">Zmor_000169</name>
</gene>
<dbReference type="EMBL" id="JALNTZ010000001">
    <property type="protein sequence ID" value="KAJ3664615.1"/>
    <property type="molecule type" value="Genomic_DNA"/>
</dbReference>
<name>A0AA38IYT2_9CUCU</name>
<comment type="caution">
    <text evidence="1">The sequence shown here is derived from an EMBL/GenBank/DDBJ whole genome shotgun (WGS) entry which is preliminary data.</text>
</comment>
<reference evidence="1" key="1">
    <citation type="journal article" date="2023" name="G3 (Bethesda)">
        <title>Whole genome assemblies of Zophobas morio and Tenebrio molitor.</title>
        <authorList>
            <person name="Kaur S."/>
            <person name="Stinson S.A."/>
            <person name="diCenzo G.C."/>
        </authorList>
    </citation>
    <scope>NUCLEOTIDE SEQUENCE</scope>
    <source>
        <strain evidence="1">QUZm001</strain>
    </source>
</reference>
<dbReference type="AlphaFoldDB" id="A0AA38IYT2"/>
<evidence type="ECO:0000313" key="1">
    <source>
        <dbReference type="EMBL" id="KAJ3664615.1"/>
    </source>
</evidence>
<proteinExistence type="predicted"/>
<evidence type="ECO:0000313" key="2">
    <source>
        <dbReference type="Proteomes" id="UP001168821"/>
    </source>
</evidence>